<dbReference type="Proteomes" id="UP000717752">
    <property type="component" value="Unassembled WGS sequence"/>
</dbReference>
<keyword evidence="1" id="KW-0805">Transcription regulation</keyword>
<feature type="domain" description="HTH araC/xylS-type" evidence="4">
    <location>
        <begin position="188"/>
        <end position="286"/>
    </location>
</feature>
<accession>A0ABS7H2T3</accession>
<sequence>MTASSLQTSPQILLTSAGRAWSGLAADFLHIPRGISRVPAGDMHRLGIHFGPPVNADCRCGGRRMRRVQKPGDIDVIPAGLDGSWEDDADCRILRVSLAPSRLQQVAEDLGRDIGKIELQPRFQLRDAGIEAICRAIKADLEADTPSDPLYIDLLANALAIRLLETARDGAPRPEISGEPKLSARQLRTLTEYIETNLDRKLHLADLAVVAGVSVTRLKSLFRNSTGLSVHQYVIRRRVEYARALMTTTGMAASEIALAAGFAHQSHMVTTMRRLIGQTPGEILREAGEFRPNLQRPA</sequence>
<dbReference type="SUPFAM" id="SSF46689">
    <property type="entry name" value="Homeodomain-like"/>
    <property type="match status" value="2"/>
</dbReference>
<evidence type="ECO:0000256" key="1">
    <source>
        <dbReference type="ARBA" id="ARBA00023015"/>
    </source>
</evidence>
<dbReference type="Pfam" id="PF12833">
    <property type="entry name" value="HTH_18"/>
    <property type="match status" value="1"/>
</dbReference>
<evidence type="ECO:0000259" key="4">
    <source>
        <dbReference type="PROSITE" id="PS01124"/>
    </source>
</evidence>
<dbReference type="PANTHER" id="PTHR46796">
    <property type="entry name" value="HTH-TYPE TRANSCRIPTIONAL ACTIVATOR RHAS-RELATED"/>
    <property type="match status" value="1"/>
</dbReference>
<dbReference type="InterPro" id="IPR009057">
    <property type="entry name" value="Homeodomain-like_sf"/>
</dbReference>
<dbReference type="Gene3D" id="1.10.10.60">
    <property type="entry name" value="Homeodomain-like"/>
    <property type="match status" value="1"/>
</dbReference>
<keyword evidence="6" id="KW-1185">Reference proteome</keyword>
<dbReference type="SMART" id="SM00342">
    <property type="entry name" value="HTH_ARAC"/>
    <property type="match status" value="1"/>
</dbReference>
<evidence type="ECO:0000313" key="5">
    <source>
        <dbReference type="EMBL" id="MBW9056236.1"/>
    </source>
</evidence>
<reference evidence="5 6" key="1">
    <citation type="journal article" date="2021" name="MBio">
        <title>Poor Competitiveness of Bradyrhizobium in Pigeon Pea Root Colonization in Indian Soils.</title>
        <authorList>
            <person name="Chalasani D."/>
            <person name="Basu A."/>
            <person name="Pullabhotla S.V.S.R.N."/>
            <person name="Jorrin B."/>
            <person name="Neal A.L."/>
            <person name="Poole P.S."/>
            <person name="Podile A.R."/>
            <person name="Tkacz A."/>
        </authorList>
    </citation>
    <scope>NUCLEOTIDE SEQUENCE [LARGE SCALE GENOMIC DNA]</scope>
    <source>
        <strain evidence="5 6">HU56</strain>
    </source>
</reference>
<dbReference type="InterPro" id="IPR018060">
    <property type="entry name" value="HTH_AraC"/>
</dbReference>
<organism evidence="5 6">
    <name type="scientific">Rhizobium mesosinicum</name>
    <dbReference type="NCBI Taxonomy" id="335017"/>
    <lineage>
        <taxon>Bacteria</taxon>
        <taxon>Pseudomonadati</taxon>
        <taxon>Pseudomonadota</taxon>
        <taxon>Alphaproteobacteria</taxon>
        <taxon>Hyphomicrobiales</taxon>
        <taxon>Rhizobiaceae</taxon>
        <taxon>Rhizobium/Agrobacterium group</taxon>
        <taxon>Rhizobium</taxon>
    </lineage>
</organism>
<dbReference type="EMBL" id="JAEUAK010000015">
    <property type="protein sequence ID" value="MBW9056236.1"/>
    <property type="molecule type" value="Genomic_DNA"/>
</dbReference>
<dbReference type="PANTHER" id="PTHR46796:SF6">
    <property type="entry name" value="ARAC SUBFAMILY"/>
    <property type="match status" value="1"/>
</dbReference>
<keyword evidence="3" id="KW-0804">Transcription</keyword>
<evidence type="ECO:0000256" key="3">
    <source>
        <dbReference type="ARBA" id="ARBA00023163"/>
    </source>
</evidence>
<dbReference type="InterPro" id="IPR050204">
    <property type="entry name" value="AraC_XylS_family_regulators"/>
</dbReference>
<protein>
    <submittedName>
        <fullName evidence="5">Helix-turn-helix transcriptional regulator</fullName>
    </submittedName>
</protein>
<gene>
    <name evidence="5" type="ORF">JNB85_27880</name>
</gene>
<comment type="caution">
    <text evidence="5">The sequence shown here is derived from an EMBL/GenBank/DDBJ whole genome shotgun (WGS) entry which is preliminary data.</text>
</comment>
<evidence type="ECO:0000313" key="6">
    <source>
        <dbReference type="Proteomes" id="UP000717752"/>
    </source>
</evidence>
<dbReference type="PROSITE" id="PS01124">
    <property type="entry name" value="HTH_ARAC_FAMILY_2"/>
    <property type="match status" value="1"/>
</dbReference>
<evidence type="ECO:0000256" key="2">
    <source>
        <dbReference type="ARBA" id="ARBA00023125"/>
    </source>
</evidence>
<keyword evidence="2" id="KW-0238">DNA-binding</keyword>
<dbReference type="RefSeq" id="WP_220337640.1">
    <property type="nucleotide sequence ID" value="NZ_JAEUAK010000015.1"/>
</dbReference>
<proteinExistence type="predicted"/>
<name>A0ABS7H2T3_9HYPH</name>